<evidence type="ECO:0000256" key="1">
    <source>
        <dbReference type="SAM" id="Phobius"/>
    </source>
</evidence>
<comment type="caution">
    <text evidence="2">The sequence shown here is derived from an EMBL/GenBank/DDBJ whole genome shotgun (WGS) entry which is preliminary data.</text>
</comment>
<keyword evidence="1" id="KW-0472">Membrane</keyword>
<reference evidence="2 3" key="1">
    <citation type="submission" date="2019-11" db="EMBL/GenBank/DDBJ databases">
        <title>Draft genome sequences of five Paenibacillus species of dairy origin.</title>
        <authorList>
            <person name="Olajide A.M."/>
            <person name="Chen S."/>
            <person name="Lapointe G."/>
        </authorList>
    </citation>
    <scope>NUCLEOTIDE SEQUENCE [LARGE SCALE GENOMIC DNA]</scope>
    <source>
        <strain evidence="2 3">2CS3</strain>
    </source>
</reference>
<keyword evidence="1" id="KW-0812">Transmembrane</keyword>
<evidence type="ECO:0000313" key="3">
    <source>
        <dbReference type="Proteomes" id="UP000450917"/>
    </source>
</evidence>
<protein>
    <submittedName>
        <fullName evidence="2">Uncharacterized protein</fullName>
    </submittedName>
</protein>
<gene>
    <name evidence="2" type="ORF">GNP93_23400</name>
</gene>
<dbReference type="RefSeq" id="WP_127608136.1">
    <property type="nucleotide sequence ID" value="NZ_JARTHJ010000081.1"/>
</dbReference>
<sequence length="191" mass="21199">MHKMKTRLFAASLVAFAVLLGLAVYYESTVYLYAASALPILIVIWLPDIERHQYIRPKHRKRVSLRVHSGGVNGKVTISFDPGFVRWRKAGKLYFHLDSLKREEAPETNMKPGKAADAGLPVLSYDLSAHPSKPGWIGIDLKQLAERTAGLSVTTDEVTRLTIRLGDLEEMAVRQMANAVPVTSGSKQMQA</sequence>
<proteinExistence type="predicted"/>
<dbReference type="EMBL" id="WNZX01000028">
    <property type="protein sequence ID" value="MUG73574.1"/>
    <property type="molecule type" value="Genomic_DNA"/>
</dbReference>
<accession>A0A7X2ZER2</accession>
<feature type="transmembrane region" description="Helical" evidence="1">
    <location>
        <begin position="33"/>
        <end position="49"/>
    </location>
</feature>
<dbReference type="Proteomes" id="UP000450917">
    <property type="component" value="Unassembled WGS sequence"/>
</dbReference>
<evidence type="ECO:0000313" key="2">
    <source>
        <dbReference type="EMBL" id="MUG73574.1"/>
    </source>
</evidence>
<dbReference type="AlphaFoldDB" id="A0A7X2ZER2"/>
<name>A0A7X2ZER2_9BACL</name>
<keyword evidence="1" id="KW-1133">Transmembrane helix</keyword>
<organism evidence="2 3">
    <name type="scientific">Paenibacillus validus</name>
    <dbReference type="NCBI Taxonomy" id="44253"/>
    <lineage>
        <taxon>Bacteria</taxon>
        <taxon>Bacillati</taxon>
        <taxon>Bacillota</taxon>
        <taxon>Bacilli</taxon>
        <taxon>Bacillales</taxon>
        <taxon>Paenibacillaceae</taxon>
        <taxon>Paenibacillus</taxon>
    </lineage>
</organism>
<keyword evidence="3" id="KW-1185">Reference proteome</keyword>